<gene>
    <name evidence="3" type="ORF">RGF97_24405</name>
</gene>
<feature type="compositionally biased region" description="Polar residues" evidence="1">
    <location>
        <begin position="56"/>
        <end position="78"/>
    </location>
</feature>
<dbReference type="EMBL" id="CP133762">
    <property type="protein sequence ID" value="WMX47339.1"/>
    <property type="molecule type" value="Genomic_DNA"/>
</dbReference>
<sequence length="78" mass="7762">MNTYQRACAAVLLAGAALGLAGAPQALAADSPSAQGQEAGLVDLLNLDEVGRDNKPQASISGNSSDATIGGQVNEQHT</sequence>
<reference evidence="3 4" key="1">
    <citation type="submission" date="2023-09" db="EMBL/GenBank/DDBJ databases">
        <title>Complete genome of Streptomyces roseicoloratus T14.</title>
        <authorList>
            <person name="Bashizi T."/>
            <person name="Kim M.-J."/>
            <person name="Lee G."/>
            <person name="Tagele S.B."/>
            <person name="Shin J.-H."/>
        </authorList>
    </citation>
    <scope>NUCLEOTIDE SEQUENCE [LARGE SCALE GENOMIC DNA]</scope>
    <source>
        <strain evidence="3 4">T14</strain>
    </source>
</reference>
<keyword evidence="2" id="KW-0732">Signal</keyword>
<evidence type="ECO:0008006" key="5">
    <source>
        <dbReference type="Google" id="ProtNLM"/>
    </source>
</evidence>
<evidence type="ECO:0000313" key="3">
    <source>
        <dbReference type="EMBL" id="WMX47339.1"/>
    </source>
</evidence>
<protein>
    <recommendedName>
        <fullName evidence="5">Secreted protein</fullName>
    </recommendedName>
</protein>
<feature type="chain" id="PRO_5047352585" description="Secreted protein" evidence="2">
    <location>
        <begin position="29"/>
        <end position="78"/>
    </location>
</feature>
<proteinExistence type="predicted"/>
<feature type="signal peptide" evidence="2">
    <location>
        <begin position="1"/>
        <end position="28"/>
    </location>
</feature>
<evidence type="ECO:0000256" key="2">
    <source>
        <dbReference type="SAM" id="SignalP"/>
    </source>
</evidence>
<dbReference type="Proteomes" id="UP001250858">
    <property type="component" value="Chromosome"/>
</dbReference>
<feature type="region of interest" description="Disordered" evidence="1">
    <location>
        <begin position="52"/>
        <end position="78"/>
    </location>
</feature>
<name>A0ABY9S1L7_9ACTN</name>
<organism evidence="3 4">
    <name type="scientific">Streptomyces roseicoloratus</name>
    <dbReference type="NCBI Taxonomy" id="2508722"/>
    <lineage>
        <taxon>Bacteria</taxon>
        <taxon>Bacillati</taxon>
        <taxon>Actinomycetota</taxon>
        <taxon>Actinomycetes</taxon>
        <taxon>Kitasatosporales</taxon>
        <taxon>Streptomycetaceae</taxon>
        <taxon>Streptomyces</taxon>
    </lineage>
</organism>
<evidence type="ECO:0000256" key="1">
    <source>
        <dbReference type="SAM" id="MobiDB-lite"/>
    </source>
</evidence>
<accession>A0ABY9S1L7</accession>
<keyword evidence="4" id="KW-1185">Reference proteome</keyword>
<dbReference type="RefSeq" id="WP_128983450.1">
    <property type="nucleotide sequence ID" value="NZ_CP133762.1"/>
</dbReference>
<evidence type="ECO:0000313" key="4">
    <source>
        <dbReference type="Proteomes" id="UP001250858"/>
    </source>
</evidence>